<evidence type="ECO:0000313" key="1">
    <source>
        <dbReference type="EMBL" id="RNL48469.1"/>
    </source>
</evidence>
<sequence length="66" mass="6879">MSEGPAANVLRVLLRAKRIAGRLLANSRSRSSVAGVFASRAELRILAALATNGGGRAMFVGANRDL</sequence>
<comment type="caution">
    <text evidence="1">The sequence shown here is derived from an EMBL/GenBank/DDBJ whole genome shotgun (WGS) entry which is preliminary data.</text>
</comment>
<name>A0A3N0BJM5_9ACTN</name>
<dbReference type="AlphaFoldDB" id="A0A3N0BJM5"/>
<keyword evidence="2" id="KW-1185">Reference proteome</keyword>
<dbReference type="EMBL" id="QICD01000002">
    <property type="protein sequence ID" value="RNL48469.1"/>
    <property type="molecule type" value="Genomic_DNA"/>
</dbReference>
<protein>
    <submittedName>
        <fullName evidence="1">Uncharacterized protein</fullName>
    </submittedName>
</protein>
<evidence type="ECO:0000313" key="2">
    <source>
        <dbReference type="Proteomes" id="UP000278632"/>
    </source>
</evidence>
<accession>A0A3N0BJM5</accession>
<proteinExistence type="predicted"/>
<organism evidence="1 2">
    <name type="scientific">Paraeggerthella hongkongensis</name>
    <dbReference type="NCBI Taxonomy" id="230658"/>
    <lineage>
        <taxon>Bacteria</taxon>
        <taxon>Bacillati</taxon>
        <taxon>Actinomycetota</taxon>
        <taxon>Coriobacteriia</taxon>
        <taxon>Eggerthellales</taxon>
        <taxon>Eggerthellaceae</taxon>
        <taxon>Paraeggerthella</taxon>
    </lineage>
</organism>
<gene>
    <name evidence="1" type="ORF">DMP08_02360</name>
</gene>
<reference evidence="2" key="1">
    <citation type="submission" date="2018-05" db="EMBL/GenBank/DDBJ databases">
        <title>Genome Sequencing of selected type strains of the family Eggerthellaceae.</title>
        <authorList>
            <person name="Danylec N."/>
            <person name="Stoll D.A."/>
            <person name="Doetsch A."/>
            <person name="Huch M."/>
        </authorList>
    </citation>
    <scope>NUCLEOTIDE SEQUENCE [LARGE SCALE GENOMIC DNA]</scope>
    <source>
        <strain evidence="2">DSM 16106</strain>
    </source>
</reference>
<dbReference type="Proteomes" id="UP000278632">
    <property type="component" value="Unassembled WGS sequence"/>
</dbReference>